<dbReference type="FunFam" id="2.20.100.10:FF:000005">
    <property type="entry name" value="ADAM metallopeptidase with thrombospondin type 1 motif 9"/>
    <property type="match status" value="1"/>
</dbReference>
<comment type="subcellular location">
    <subcellularLocation>
        <location evidence="1">Secreted</location>
    </subcellularLocation>
</comment>
<evidence type="ECO:0000313" key="6">
    <source>
        <dbReference type="Proteomes" id="UP000887574"/>
    </source>
</evidence>
<dbReference type="PROSITE" id="PS50092">
    <property type="entry name" value="TSP1"/>
    <property type="match status" value="3"/>
</dbReference>
<dbReference type="AlphaFoldDB" id="A0A915E493"/>
<evidence type="ECO:0000256" key="4">
    <source>
        <dbReference type="ARBA" id="ARBA00022737"/>
    </source>
</evidence>
<protein>
    <submittedName>
        <fullName evidence="7">Uncharacterized protein</fullName>
    </submittedName>
</protein>
<dbReference type="PANTHER" id="PTHR13723">
    <property type="entry name" value="ADAMTS A DISINTEGRIN AND METALLOPROTEASE WITH THROMBOSPONDIN MOTIFS PROTEASE"/>
    <property type="match status" value="1"/>
</dbReference>
<evidence type="ECO:0000256" key="2">
    <source>
        <dbReference type="ARBA" id="ARBA00022525"/>
    </source>
</evidence>
<dbReference type="SMART" id="SM00209">
    <property type="entry name" value="TSP1"/>
    <property type="match status" value="3"/>
</dbReference>
<organism evidence="6 7">
    <name type="scientific">Ditylenchus dipsaci</name>
    <dbReference type="NCBI Taxonomy" id="166011"/>
    <lineage>
        <taxon>Eukaryota</taxon>
        <taxon>Metazoa</taxon>
        <taxon>Ecdysozoa</taxon>
        <taxon>Nematoda</taxon>
        <taxon>Chromadorea</taxon>
        <taxon>Rhabditida</taxon>
        <taxon>Tylenchina</taxon>
        <taxon>Tylenchomorpha</taxon>
        <taxon>Sphaerularioidea</taxon>
        <taxon>Anguinidae</taxon>
        <taxon>Anguininae</taxon>
        <taxon>Ditylenchus</taxon>
    </lineage>
</organism>
<evidence type="ECO:0000256" key="3">
    <source>
        <dbReference type="ARBA" id="ARBA00022729"/>
    </source>
</evidence>
<dbReference type="GO" id="GO:0004222">
    <property type="term" value="F:metalloendopeptidase activity"/>
    <property type="evidence" value="ECO:0007669"/>
    <property type="project" value="TreeGrafter"/>
</dbReference>
<dbReference type="GO" id="GO:0031012">
    <property type="term" value="C:extracellular matrix"/>
    <property type="evidence" value="ECO:0007669"/>
    <property type="project" value="TreeGrafter"/>
</dbReference>
<dbReference type="Proteomes" id="UP000887574">
    <property type="component" value="Unplaced"/>
</dbReference>
<dbReference type="GO" id="GO:0009653">
    <property type="term" value="P:anatomical structure morphogenesis"/>
    <property type="evidence" value="ECO:0007669"/>
    <property type="project" value="UniProtKB-ARBA"/>
</dbReference>
<proteinExistence type="predicted"/>
<evidence type="ECO:0000256" key="5">
    <source>
        <dbReference type="SAM" id="MobiDB-lite"/>
    </source>
</evidence>
<dbReference type="InterPro" id="IPR050439">
    <property type="entry name" value="ADAMTS_ADAMTS-like"/>
</dbReference>
<evidence type="ECO:0000313" key="7">
    <source>
        <dbReference type="WBParaSite" id="jg26806"/>
    </source>
</evidence>
<keyword evidence="3" id="KW-0732">Signal</keyword>
<dbReference type="Pfam" id="PF19030">
    <property type="entry name" value="TSP1_ADAMTS"/>
    <property type="match status" value="3"/>
</dbReference>
<dbReference type="WBParaSite" id="jg26806">
    <property type="protein sequence ID" value="jg26806"/>
    <property type="gene ID" value="jg26806"/>
</dbReference>
<dbReference type="PANTHER" id="PTHR13723:SF281">
    <property type="entry name" value="PAPILIN"/>
    <property type="match status" value="1"/>
</dbReference>
<reference evidence="7" key="1">
    <citation type="submission" date="2022-11" db="UniProtKB">
        <authorList>
            <consortium name="WormBaseParasite"/>
        </authorList>
    </citation>
    <scope>IDENTIFICATION</scope>
</reference>
<dbReference type="GO" id="GO:0005576">
    <property type="term" value="C:extracellular region"/>
    <property type="evidence" value="ECO:0007669"/>
    <property type="project" value="UniProtKB-SubCell"/>
</dbReference>
<sequence>MKITTAKILPPWYKHQGVRVSVSVCVNTITQRVVPERLCADQPRPRPQLRKCPHIVCPAKWLAGSWTDCSVSCGSGEQHRDVFCVETYTLEQTPLFNATNRTANTTKHTVENRKVADQYCWQQQKPITERSCGAHCPDWQVGDWSECSVSCNKGIRRRNVECMQGNERTEDFLCDTAKKPIQNQPCYTGLSCNVFKDSVNDQKRPLGSSTLDRFRPNQVIFGVPLPTFGSAFSPNGYQSSNEAGLTDSSMQYQQQSSADESVLDNSNRLQDISFSGSQEDEEGYGKPRFQPSKWSECSTSCGPGIRSRTVECVAYQGVTADIIKLPDYECDGQTKPTLFSHVIVLIVICRRHPISFILSDLIFPPIQEHDRQ</sequence>
<dbReference type="GO" id="GO:0006508">
    <property type="term" value="P:proteolysis"/>
    <property type="evidence" value="ECO:0007669"/>
    <property type="project" value="TreeGrafter"/>
</dbReference>
<keyword evidence="6" id="KW-1185">Reference proteome</keyword>
<dbReference type="InterPro" id="IPR000884">
    <property type="entry name" value="TSP1_rpt"/>
</dbReference>
<dbReference type="SUPFAM" id="SSF82895">
    <property type="entry name" value="TSP-1 type 1 repeat"/>
    <property type="match status" value="3"/>
</dbReference>
<dbReference type="InterPro" id="IPR036383">
    <property type="entry name" value="TSP1_rpt_sf"/>
</dbReference>
<evidence type="ECO:0000256" key="1">
    <source>
        <dbReference type="ARBA" id="ARBA00004613"/>
    </source>
</evidence>
<keyword evidence="2" id="KW-0964">Secreted</keyword>
<keyword evidence="4" id="KW-0677">Repeat</keyword>
<feature type="region of interest" description="Disordered" evidence="5">
    <location>
        <begin position="239"/>
        <end position="263"/>
    </location>
</feature>
<accession>A0A915E493</accession>
<dbReference type="GO" id="GO:0030198">
    <property type="term" value="P:extracellular matrix organization"/>
    <property type="evidence" value="ECO:0007669"/>
    <property type="project" value="TreeGrafter"/>
</dbReference>
<name>A0A915E493_9BILA</name>
<dbReference type="Gene3D" id="2.20.100.10">
    <property type="entry name" value="Thrombospondin type-1 (TSP1) repeat"/>
    <property type="match status" value="3"/>
</dbReference>